<organism evidence="3 4">
    <name type="scientific">Gloeophyllum trabeum (strain ATCC 11539 / FP-39264 / Madison 617)</name>
    <name type="common">Brown rot fungus</name>
    <dbReference type="NCBI Taxonomy" id="670483"/>
    <lineage>
        <taxon>Eukaryota</taxon>
        <taxon>Fungi</taxon>
        <taxon>Dikarya</taxon>
        <taxon>Basidiomycota</taxon>
        <taxon>Agaricomycotina</taxon>
        <taxon>Agaricomycetes</taxon>
        <taxon>Gloeophyllales</taxon>
        <taxon>Gloeophyllaceae</taxon>
        <taxon>Gloeophyllum</taxon>
    </lineage>
</organism>
<keyword evidence="1" id="KW-0812">Transmembrane</keyword>
<dbReference type="AlphaFoldDB" id="S7QCE1"/>
<proteinExistence type="predicted"/>
<gene>
    <name evidence="3" type="ORF">GLOTRDRAFT_137474</name>
</gene>
<dbReference type="PANTHER" id="PTHR40465:SF1">
    <property type="entry name" value="DUF6534 DOMAIN-CONTAINING PROTEIN"/>
    <property type="match status" value="1"/>
</dbReference>
<keyword evidence="1" id="KW-1133">Transmembrane helix</keyword>
<dbReference type="OMA" id="ESHEMSG"/>
<accession>S7QCE1</accession>
<keyword evidence="1" id="KW-0472">Membrane</keyword>
<dbReference type="KEGG" id="gtr:GLOTRDRAFT_137474"/>
<dbReference type="RefSeq" id="XP_007864202.1">
    <property type="nucleotide sequence ID" value="XM_007866011.1"/>
</dbReference>
<reference evidence="3 4" key="1">
    <citation type="journal article" date="2012" name="Science">
        <title>The Paleozoic origin of enzymatic lignin decomposition reconstructed from 31 fungal genomes.</title>
        <authorList>
            <person name="Floudas D."/>
            <person name="Binder M."/>
            <person name="Riley R."/>
            <person name="Barry K."/>
            <person name="Blanchette R.A."/>
            <person name="Henrissat B."/>
            <person name="Martinez A.T."/>
            <person name="Otillar R."/>
            <person name="Spatafora J.W."/>
            <person name="Yadav J.S."/>
            <person name="Aerts A."/>
            <person name="Benoit I."/>
            <person name="Boyd A."/>
            <person name="Carlson A."/>
            <person name="Copeland A."/>
            <person name="Coutinho P.M."/>
            <person name="de Vries R.P."/>
            <person name="Ferreira P."/>
            <person name="Findley K."/>
            <person name="Foster B."/>
            <person name="Gaskell J."/>
            <person name="Glotzer D."/>
            <person name="Gorecki P."/>
            <person name="Heitman J."/>
            <person name="Hesse C."/>
            <person name="Hori C."/>
            <person name="Igarashi K."/>
            <person name="Jurgens J.A."/>
            <person name="Kallen N."/>
            <person name="Kersten P."/>
            <person name="Kohler A."/>
            <person name="Kuees U."/>
            <person name="Kumar T.K.A."/>
            <person name="Kuo A."/>
            <person name="LaButti K."/>
            <person name="Larrondo L.F."/>
            <person name="Lindquist E."/>
            <person name="Ling A."/>
            <person name="Lombard V."/>
            <person name="Lucas S."/>
            <person name="Lundell T."/>
            <person name="Martin R."/>
            <person name="McLaughlin D.J."/>
            <person name="Morgenstern I."/>
            <person name="Morin E."/>
            <person name="Murat C."/>
            <person name="Nagy L.G."/>
            <person name="Nolan M."/>
            <person name="Ohm R.A."/>
            <person name="Patyshakuliyeva A."/>
            <person name="Rokas A."/>
            <person name="Ruiz-Duenas F.J."/>
            <person name="Sabat G."/>
            <person name="Salamov A."/>
            <person name="Samejima M."/>
            <person name="Schmutz J."/>
            <person name="Slot J.C."/>
            <person name="St John F."/>
            <person name="Stenlid J."/>
            <person name="Sun H."/>
            <person name="Sun S."/>
            <person name="Syed K."/>
            <person name="Tsang A."/>
            <person name="Wiebenga A."/>
            <person name="Young D."/>
            <person name="Pisabarro A."/>
            <person name="Eastwood D.C."/>
            <person name="Martin F."/>
            <person name="Cullen D."/>
            <person name="Grigoriev I.V."/>
            <person name="Hibbett D.S."/>
        </authorList>
    </citation>
    <scope>NUCLEOTIDE SEQUENCE [LARGE SCALE GENOMIC DNA]</scope>
    <source>
        <strain evidence="3 4">ATCC 11539</strain>
    </source>
</reference>
<dbReference type="HOGENOM" id="CLU_046025_2_0_1"/>
<sequence>MASGVEPYSLDLTLGPLLLGVIFNVFLLGMMWVQTYVYLNSKERGASWIKYMVVFLFVVDNVNSGMDVAMIYDYTIKDFGNVTKIQFTNAMFNAEPVTTGIIASVVHCFYAWRITVLTGRLWLGIVIIATSLTSSLCAIGASIGITILKSKFSGLQQVERVVIVWLAGAAVTDVIITAGLVWHLHRQKTIFPETEDLLTKLMRVAIPTGMITSVVATLNLILYLTTKTSIPLIFNLPLAKLYTNCVLSSLNARKFWFSSPSEEASSSMFKPYNLRTDRRPRSQYPQRDGGIQITTTSVVHHDNSMDALELEPVKSSNIASLEEKNKTEDGYKLTITDFRSGDTAV</sequence>
<feature type="transmembrane region" description="Helical" evidence="1">
    <location>
        <begin position="160"/>
        <end position="184"/>
    </location>
</feature>
<feature type="transmembrane region" description="Helical" evidence="1">
    <location>
        <begin position="17"/>
        <end position="39"/>
    </location>
</feature>
<evidence type="ECO:0000259" key="2">
    <source>
        <dbReference type="Pfam" id="PF20152"/>
    </source>
</evidence>
<feature type="domain" description="DUF6534" evidence="2">
    <location>
        <begin position="169"/>
        <end position="254"/>
    </location>
</feature>
<evidence type="ECO:0000313" key="3">
    <source>
        <dbReference type="EMBL" id="EPQ57043.1"/>
    </source>
</evidence>
<keyword evidence="4" id="KW-1185">Reference proteome</keyword>
<feature type="transmembrane region" description="Helical" evidence="1">
    <location>
        <begin position="121"/>
        <end position="148"/>
    </location>
</feature>
<protein>
    <recommendedName>
        <fullName evidence="2">DUF6534 domain-containing protein</fullName>
    </recommendedName>
</protein>
<dbReference type="STRING" id="670483.S7QCE1"/>
<feature type="transmembrane region" description="Helical" evidence="1">
    <location>
        <begin position="204"/>
        <end position="224"/>
    </location>
</feature>
<dbReference type="InterPro" id="IPR045339">
    <property type="entry name" value="DUF6534"/>
</dbReference>
<evidence type="ECO:0000256" key="1">
    <source>
        <dbReference type="SAM" id="Phobius"/>
    </source>
</evidence>
<feature type="transmembrane region" description="Helical" evidence="1">
    <location>
        <begin position="51"/>
        <end position="72"/>
    </location>
</feature>
<dbReference type="eggNOG" id="ENOG502RY7K">
    <property type="taxonomic scope" value="Eukaryota"/>
</dbReference>
<dbReference type="EMBL" id="KB469299">
    <property type="protein sequence ID" value="EPQ57043.1"/>
    <property type="molecule type" value="Genomic_DNA"/>
</dbReference>
<name>S7QCE1_GLOTA</name>
<dbReference type="OrthoDB" id="3203775at2759"/>
<dbReference type="Pfam" id="PF20152">
    <property type="entry name" value="DUF6534"/>
    <property type="match status" value="1"/>
</dbReference>
<dbReference type="GeneID" id="19303765"/>
<evidence type="ECO:0000313" key="4">
    <source>
        <dbReference type="Proteomes" id="UP000030669"/>
    </source>
</evidence>
<dbReference type="Proteomes" id="UP000030669">
    <property type="component" value="Unassembled WGS sequence"/>
</dbReference>
<dbReference type="PANTHER" id="PTHR40465">
    <property type="entry name" value="CHROMOSOME 1, WHOLE GENOME SHOTGUN SEQUENCE"/>
    <property type="match status" value="1"/>
</dbReference>